<dbReference type="AlphaFoldDB" id="A0A0G0PPI5"/>
<gene>
    <name evidence="1" type="ORF">UT63_C0107G0002</name>
</gene>
<proteinExistence type="predicted"/>
<accession>A0A0G0PPI5</accession>
<evidence type="ECO:0000313" key="2">
    <source>
        <dbReference type="Proteomes" id="UP000034539"/>
    </source>
</evidence>
<protein>
    <submittedName>
        <fullName evidence="1">Uncharacterized protein</fullName>
    </submittedName>
</protein>
<evidence type="ECO:0000313" key="1">
    <source>
        <dbReference type="EMBL" id="KKR30074.1"/>
    </source>
</evidence>
<dbReference type="EMBL" id="LBXN01000107">
    <property type="protein sequence ID" value="KKR30074.1"/>
    <property type="molecule type" value="Genomic_DNA"/>
</dbReference>
<reference evidence="1 2" key="1">
    <citation type="journal article" date="2015" name="Nature">
        <title>rRNA introns, odd ribosomes, and small enigmatic genomes across a large radiation of phyla.</title>
        <authorList>
            <person name="Brown C.T."/>
            <person name="Hug L.A."/>
            <person name="Thomas B.C."/>
            <person name="Sharon I."/>
            <person name="Castelle C.J."/>
            <person name="Singh A."/>
            <person name="Wilkins M.J."/>
            <person name="Williams K.H."/>
            <person name="Banfield J.F."/>
        </authorList>
    </citation>
    <scope>NUCLEOTIDE SEQUENCE [LARGE SCALE GENOMIC DNA]</scope>
</reference>
<sequence length="275" mass="32472">MDPKELEELCLKQSDKILNALKDGNRERALKECESLSKEFILIHKGLRKVIEYIMQYIEQYFREEQAIISKEIEKAIREKDDEKAKKLLEEREKQHLFIHDVYIEMMVSCFSYMGKVYGDKGLEGVLRHSGEMQKEGFTAWENMPVEDFVRATAHLMKTHMGKVKLIEDDEKFTFIHNPCGSGGRLMRERAYEPPKNYYKIKEAKPIGFGEKDYPSYCAHCAVWNNIQATEWFGHPQWVHEPAKSPDDPCVFHIYKDPKKIPEKYFKRIAKEKKK</sequence>
<comment type="caution">
    <text evidence="1">The sequence shown here is derived from an EMBL/GenBank/DDBJ whole genome shotgun (WGS) entry which is preliminary data.</text>
</comment>
<dbReference type="Proteomes" id="UP000034539">
    <property type="component" value="Unassembled WGS sequence"/>
</dbReference>
<name>A0A0G0PPI5_9BACT</name>
<organism evidence="1 2">
    <name type="scientific">Candidatus Gottesmanbacteria bacterium GW2011_GWC2_39_8</name>
    <dbReference type="NCBI Taxonomy" id="1618450"/>
    <lineage>
        <taxon>Bacteria</taxon>
        <taxon>Candidatus Gottesmaniibacteriota</taxon>
    </lineage>
</organism>